<dbReference type="Proteomes" id="UP000886721">
    <property type="component" value="Unassembled WGS sequence"/>
</dbReference>
<feature type="domain" description="HTH araC/xylS-type" evidence="7">
    <location>
        <begin position="167"/>
        <end position="265"/>
    </location>
</feature>
<dbReference type="Pfam" id="PF07883">
    <property type="entry name" value="Cupin_2"/>
    <property type="match status" value="1"/>
</dbReference>
<dbReference type="EMBL" id="DXEM01000032">
    <property type="protein sequence ID" value="HIX68561.1"/>
    <property type="molecule type" value="Genomic_DNA"/>
</dbReference>
<dbReference type="SUPFAM" id="SSF51215">
    <property type="entry name" value="Regulatory protein AraC"/>
    <property type="match status" value="1"/>
</dbReference>
<dbReference type="SUPFAM" id="SSF51011">
    <property type="entry name" value="Glycosyl hydrolase domain"/>
    <property type="match status" value="1"/>
</dbReference>
<keyword evidence="6" id="KW-0326">Glycosidase</keyword>
<keyword evidence="5" id="KW-0804">Transcription</keyword>
<keyword evidence="2" id="KW-0378">Hydrolase</keyword>
<dbReference type="Gene3D" id="2.60.120.10">
    <property type="entry name" value="Jelly Rolls"/>
    <property type="match status" value="1"/>
</dbReference>
<dbReference type="InterPro" id="IPR018062">
    <property type="entry name" value="HTH_AraC-typ_CS"/>
</dbReference>
<evidence type="ECO:0000259" key="7">
    <source>
        <dbReference type="PROSITE" id="PS01124"/>
    </source>
</evidence>
<dbReference type="Gene3D" id="2.60.40.1500">
    <property type="entry name" value="Glycosyl hydrolase domain, family 39"/>
    <property type="match status" value="1"/>
</dbReference>
<dbReference type="PANTHER" id="PTHR43280:SF2">
    <property type="entry name" value="HTH-TYPE TRANSCRIPTIONAL REGULATOR EXSA"/>
    <property type="match status" value="1"/>
</dbReference>
<keyword evidence="3" id="KW-0805">Transcription regulation</keyword>
<dbReference type="Pfam" id="PF12833">
    <property type="entry name" value="HTH_18"/>
    <property type="match status" value="1"/>
</dbReference>
<dbReference type="InterPro" id="IPR013096">
    <property type="entry name" value="Cupin_2"/>
</dbReference>
<dbReference type="InterPro" id="IPR014710">
    <property type="entry name" value="RmlC-like_jellyroll"/>
</dbReference>
<evidence type="ECO:0000256" key="1">
    <source>
        <dbReference type="ARBA" id="ARBA00008875"/>
    </source>
</evidence>
<accession>A0A9D2BA23</accession>
<evidence type="ECO:0000256" key="4">
    <source>
        <dbReference type="ARBA" id="ARBA00023125"/>
    </source>
</evidence>
<dbReference type="InterPro" id="IPR009057">
    <property type="entry name" value="Homeodomain-like_sf"/>
</dbReference>
<dbReference type="AlphaFoldDB" id="A0A9D2BA23"/>
<evidence type="ECO:0000256" key="2">
    <source>
        <dbReference type="ARBA" id="ARBA00022801"/>
    </source>
</evidence>
<evidence type="ECO:0000313" key="8">
    <source>
        <dbReference type="EMBL" id="HIX68561.1"/>
    </source>
</evidence>
<dbReference type="PROSITE" id="PS01124">
    <property type="entry name" value="HTH_ARAC_FAMILY_2"/>
    <property type="match status" value="1"/>
</dbReference>
<evidence type="ECO:0000313" key="9">
    <source>
        <dbReference type="Proteomes" id="UP000886721"/>
    </source>
</evidence>
<evidence type="ECO:0000256" key="6">
    <source>
        <dbReference type="ARBA" id="ARBA00023295"/>
    </source>
</evidence>
<dbReference type="InterPro" id="IPR018060">
    <property type="entry name" value="HTH_AraC"/>
</dbReference>
<organism evidence="8 9">
    <name type="scientific">Candidatus Anaerostipes excrementavium</name>
    <dbReference type="NCBI Taxonomy" id="2838463"/>
    <lineage>
        <taxon>Bacteria</taxon>
        <taxon>Bacillati</taxon>
        <taxon>Bacillota</taxon>
        <taxon>Clostridia</taxon>
        <taxon>Lachnospirales</taxon>
        <taxon>Lachnospiraceae</taxon>
        <taxon>Anaerostipes</taxon>
    </lineage>
</organism>
<evidence type="ECO:0000256" key="5">
    <source>
        <dbReference type="ARBA" id="ARBA00023163"/>
    </source>
</evidence>
<dbReference type="GO" id="GO:0043565">
    <property type="term" value="F:sequence-specific DNA binding"/>
    <property type="evidence" value="ECO:0007669"/>
    <property type="project" value="InterPro"/>
</dbReference>
<protein>
    <submittedName>
        <fullName evidence="8">Helix-turn-helix domain-containing protein</fullName>
    </submittedName>
</protein>
<dbReference type="GO" id="GO:0016798">
    <property type="term" value="F:hydrolase activity, acting on glycosyl bonds"/>
    <property type="evidence" value="ECO:0007669"/>
    <property type="project" value="UniProtKB-KW"/>
</dbReference>
<dbReference type="Gene3D" id="1.10.10.60">
    <property type="entry name" value="Homeodomain-like"/>
    <property type="match status" value="2"/>
</dbReference>
<dbReference type="PANTHER" id="PTHR43280">
    <property type="entry name" value="ARAC-FAMILY TRANSCRIPTIONAL REGULATOR"/>
    <property type="match status" value="1"/>
</dbReference>
<evidence type="ECO:0000256" key="3">
    <source>
        <dbReference type="ARBA" id="ARBA00023015"/>
    </source>
</evidence>
<dbReference type="Pfam" id="PF01229">
    <property type="entry name" value="Glyco_hydro_39"/>
    <property type="match status" value="1"/>
</dbReference>
<proteinExistence type="inferred from homology"/>
<name>A0A9D2BA23_9FIRM</name>
<dbReference type="PROSITE" id="PS00041">
    <property type="entry name" value="HTH_ARAC_FAMILY_1"/>
    <property type="match status" value="1"/>
</dbReference>
<gene>
    <name evidence="8" type="ORF">H9735_10645</name>
</gene>
<dbReference type="InterPro" id="IPR017853">
    <property type="entry name" value="GH"/>
</dbReference>
<dbReference type="SMART" id="SM00342">
    <property type="entry name" value="HTH_ARAC"/>
    <property type="match status" value="1"/>
</dbReference>
<dbReference type="SUPFAM" id="SSF51445">
    <property type="entry name" value="(Trans)glycosidases"/>
    <property type="match status" value="1"/>
</dbReference>
<reference evidence="8" key="1">
    <citation type="journal article" date="2021" name="PeerJ">
        <title>Extensive microbial diversity within the chicken gut microbiome revealed by metagenomics and culture.</title>
        <authorList>
            <person name="Gilroy R."/>
            <person name="Ravi A."/>
            <person name="Getino M."/>
            <person name="Pursley I."/>
            <person name="Horton D.L."/>
            <person name="Alikhan N.F."/>
            <person name="Baker D."/>
            <person name="Gharbi K."/>
            <person name="Hall N."/>
            <person name="Watson M."/>
            <person name="Adriaenssens E.M."/>
            <person name="Foster-Nyarko E."/>
            <person name="Jarju S."/>
            <person name="Secka A."/>
            <person name="Antonio M."/>
            <person name="Oren A."/>
            <person name="Chaudhuri R.R."/>
            <person name="La Ragione R."/>
            <person name="Hildebrand F."/>
            <person name="Pallen M.J."/>
        </authorList>
    </citation>
    <scope>NUCLEOTIDE SEQUENCE</scope>
    <source>
        <strain evidence="8">CHK191-13928</strain>
    </source>
</reference>
<comment type="caution">
    <text evidence="8">The sequence shown here is derived from an EMBL/GenBank/DDBJ whole genome shotgun (WGS) entry which is preliminary data.</text>
</comment>
<reference evidence="8" key="2">
    <citation type="submission" date="2021-04" db="EMBL/GenBank/DDBJ databases">
        <authorList>
            <person name="Gilroy R."/>
        </authorList>
    </citation>
    <scope>NUCLEOTIDE SEQUENCE</scope>
    <source>
        <strain evidence="8">CHK191-13928</strain>
    </source>
</reference>
<dbReference type="InterPro" id="IPR049166">
    <property type="entry name" value="GH39_cat"/>
</dbReference>
<sequence length="803" mass="94726">MEKNYMHSSAIVEFEFLEEQNIAPHDHENPEILFVLEGRLHVKTDQQEYDLGSEDFLLINANRSHSYSTKRKLLAVRFQISMTKLREMLHRNSILFWCCSVLEKSKSCEDMQRLLKDILFCNINKSSKDAFYVISLHYQLLSLLCGKFLLDDKRDGSDFPKEKDHMSKVLDYVRSNYQNRISLQEVADELYLSPTYLSKYIRKNSGKGFVDLLNSVRLSHVMEDLMYTDIPVIKIAMKNGFASVAALNKVFKETYQATPSVYRKNKKKNKDDKEFREKAAAYLHKHRKQEERKQIENENFLSLSQDHVQPMKLTCLMNTGQASDLAKAFTQNQILYCKRKLGIKYIRFWNIFEESMRLDHALGPGKFHYGRLDEILDFLVKQHLYPYIELRSKPRRLLRTANNIFHESGQQEEFANRKEQKEFFDDFFAHLLRRYNRNIVKHWVFSYSIETDTKFEDYSFIGKLISEERWDAYLEEFDIVAGSLKKRFPEARIGGAGFPAQHYSQDHIKKFFDCWRQHLYQPDFISVTSFPYHIMQEGGVWYEQRRTDFDFVKEDVETVRTAMKDAGFGDRKLHLTECNLTLSDRSYINDSVIRAAFIASTAAQIFDKVELFGVWNALDPYSEFSDTAAYLFGGNGILTKTGIAKPVSFVLEFLSHLYKEMAEEKDGYLITSNGYKHYKLLVHHLVPMDTAYYLKEEDQIPALGIEQMIKTNERKMIHVRIDDIPKGCWQIRRYCLNQESGSILNEWSNLDMDTELRMEELNYLEKVCPRMFIRKQNIDRNVLEFDIELEPNEVQYLHITEFN</sequence>
<dbReference type="Gene3D" id="3.20.20.80">
    <property type="entry name" value="Glycosidases"/>
    <property type="match status" value="1"/>
</dbReference>
<dbReference type="GO" id="GO:0003700">
    <property type="term" value="F:DNA-binding transcription factor activity"/>
    <property type="evidence" value="ECO:0007669"/>
    <property type="project" value="InterPro"/>
</dbReference>
<dbReference type="SUPFAM" id="SSF46689">
    <property type="entry name" value="Homeodomain-like"/>
    <property type="match status" value="1"/>
</dbReference>
<dbReference type="InterPro" id="IPR037923">
    <property type="entry name" value="HTH-like"/>
</dbReference>
<comment type="similarity">
    <text evidence="1">Belongs to the glycosyl hydrolase 39 family.</text>
</comment>
<keyword evidence="4" id="KW-0238">DNA-binding</keyword>